<dbReference type="EMBL" id="JMCB01000003">
    <property type="protein sequence ID" value="KFE70438.1"/>
    <property type="molecule type" value="Genomic_DNA"/>
</dbReference>
<reference evidence="3 4" key="1">
    <citation type="submission" date="2014-04" db="EMBL/GenBank/DDBJ databases">
        <title>Genome assembly of Hyalangium minutum DSM 14724.</title>
        <authorList>
            <person name="Sharma G."/>
            <person name="Subramanian S."/>
        </authorList>
    </citation>
    <scope>NUCLEOTIDE SEQUENCE [LARGE SCALE GENOMIC DNA]</scope>
    <source>
        <strain evidence="3 4">DSM 14724</strain>
    </source>
</reference>
<keyword evidence="2" id="KW-0732">Signal</keyword>
<feature type="region of interest" description="Disordered" evidence="1">
    <location>
        <begin position="132"/>
        <end position="154"/>
    </location>
</feature>
<evidence type="ECO:0000256" key="2">
    <source>
        <dbReference type="SAM" id="SignalP"/>
    </source>
</evidence>
<keyword evidence="4" id="KW-1185">Reference proteome</keyword>
<dbReference type="Proteomes" id="UP000028725">
    <property type="component" value="Unassembled WGS sequence"/>
</dbReference>
<proteinExistence type="predicted"/>
<organism evidence="3 4">
    <name type="scientific">Hyalangium minutum</name>
    <dbReference type="NCBI Taxonomy" id="394096"/>
    <lineage>
        <taxon>Bacteria</taxon>
        <taxon>Pseudomonadati</taxon>
        <taxon>Myxococcota</taxon>
        <taxon>Myxococcia</taxon>
        <taxon>Myxococcales</taxon>
        <taxon>Cystobacterineae</taxon>
        <taxon>Archangiaceae</taxon>
        <taxon>Hyalangium</taxon>
    </lineage>
</organism>
<evidence type="ECO:0000313" key="4">
    <source>
        <dbReference type="Proteomes" id="UP000028725"/>
    </source>
</evidence>
<feature type="chain" id="PRO_5001800199" evidence="2">
    <location>
        <begin position="24"/>
        <end position="553"/>
    </location>
</feature>
<evidence type="ECO:0000256" key="1">
    <source>
        <dbReference type="SAM" id="MobiDB-lite"/>
    </source>
</evidence>
<comment type="caution">
    <text evidence="3">The sequence shown here is derived from an EMBL/GenBank/DDBJ whole genome shotgun (WGS) entry which is preliminary data.</text>
</comment>
<dbReference type="AlphaFoldDB" id="A0A085WRX5"/>
<gene>
    <name evidence="3" type="ORF">DB31_5480</name>
</gene>
<feature type="signal peptide" evidence="2">
    <location>
        <begin position="1"/>
        <end position="23"/>
    </location>
</feature>
<sequence>MPLNASKWILACVFSALSGLALGCGGVDDSEESAASLQTSQALLSMKDQVDGKIVAQVRLSTTHSVEFWQFSDGAINLREIGSAQDLEKQLDLEALQGLSPIERFRQLAGPSEPVPASLLEAASVQKAAPGQPVSMVPWAPPPPPERKPESGASSFAPLIDWNADALWFQQNFCTWSTVDSVWCPTNVGWADAGAVYAMFYESTCFAASQNQSATYTTKSWNGSAWVTNAVNTVAPRYWQRWTFEVLNWYTARCESINTGGDSRVDFSHRFRWGTPSIGALGDFPSDRTYSGGYSNDTQGVTHDSNYWFLTNTNNIWRVPVGSSLNDNPSYTASNPWAGLYNHLGDISYGAGYLFIPLERNGGSGSWCSFGVMNTSLTPYAYAIVPDAGISDQGESCPWVAYNPRDGHLYASAFDASYINKYSWSLAYVNSAWQLNLSFVSRIQIKDKYGNPVSLTSLQGAEFSNTGKLYLVSDSAGAVYVMDVFNGRLQTAFGVQVDHGSYEELEGITLWDVDSGVAPGVSGQIHVQMCDNDWPDSDDFYFKHYRASEPSKL</sequence>
<name>A0A085WRX5_9BACT</name>
<accession>A0A085WRX5</accession>
<dbReference type="PROSITE" id="PS51257">
    <property type="entry name" value="PROKAR_LIPOPROTEIN"/>
    <property type="match status" value="1"/>
</dbReference>
<evidence type="ECO:0000313" key="3">
    <source>
        <dbReference type="EMBL" id="KFE70438.1"/>
    </source>
</evidence>
<protein>
    <submittedName>
        <fullName evidence="3">Uncharacterized protein</fullName>
    </submittedName>
</protein>